<proteinExistence type="predicted"/>
<evidence type="ECO:0000313" key="3">
    <source>
        <dbReference type="Proteomes" id="UP000541352"/>
    </source>
</evidence>
<evidence type="ECO:0000313" key="2">
    <source>
        <dbReference type="EMBL" id="MBB3840559.1"/>
    </source>
</evidence>
<gene>
    <name evidence="2" type="ORF">FHS57_004579</name>
</gene>
<dbReference type="Proteomes" id="UP000541352">
    <property type="component" value="Unassembled WGS sequence"/>
</dbReference>
<keyword evidence="3" id="KW-1185">Reference proteome</keyword>
<sequence>MNTFPSPPSTLSILRNKILVPLSSIVRLEADKNYTYIILNDGRRLMTSRNLGSYQTELPESFVRVNKGCFLNLYYLSRRQGRQLLLSDGSVIPLARRKIKLLKSLPSSFV</sequence>
<dbReference type="RefSeq" id="WP_183977591.1">
    <property type="nucleotide sequence ID" value="NZ_JACIBY010000011.1"/>
</dbReference>
<dbReference type="PROSITE" id="PS50930">
    <property type="entry name" value="HTH_LYTTR"/>
    <property type="match status" value="1"/>
</dbReference>
<name>A0A7W5ZRY9_9BACT</name>
<dbReference type="EMBL" id="JACIBY010000011">
    <property type="protein sequence ID" value="MBB3840559.1"/>
    <property type="molecule type" value="Genomic_DNA"/>
</dbReference>
<evidence type="ECO:0000259" key="1">
    <source>
        <dbReference type="PROSITE" id="PS50930"/>
    </source>
</evidence>
<comment type="caution">
    <text evidence="2">The sequence shown here is derived from an EMBL/GenBank/DDBJ whole genome shotgun (WGS) entry which is preliminary data.</text>
</comment>
<dbReference type="Gene3D" id="2.40.50.1020">
    <property type="entry name" value="LytTr DNA-binding domain"/>
    <property type="match status" value="1"/>
</dbReference>
<dbReference type="Pfam" id="PF04397">
    <property type="entry name" value="LytTR"/>
    <property type="match status" value="1"/>
</dbReference>
<organism evidence="2 3">
    <name type="scientific">Runella defluvii</name>
    <dbReference type="NCBI Taxonomy" id="370973"/>
    <lineage>
        <taxon>Bacteria</taxon>
        <taxon>Pseudomonadati</taxon>
        <taxon>Bacteroidota</taxon>
        <taxon>Cytophagia</taxon>
        <taxon>Cytophagales</taxon>
        <taxon>Spirosomataceae</taxon>
        <taxon>Runella</taxon>
    </lineage>
</organism>
<protein>
    <submittedName>
        <fullName evidence="2">Two-component system LytT family response regulator</fullName>
    </submittedName>
</protein>
<dbReference type="GO" id="GO:0003677">
    <property type="term" value="F:DNA binding"/>
    <property type="evidence" value="ECO:0007669"/>
    <property type="project" value="InterPro"/>
</dbReference>
<feature type="domain" description="HTH LytTR-type" evidence="1">
    <location>
        <begin position="10"/>
        <end position="108"/>
    </location>
</feature>
<dbReference type="InterPro" id="IPR007492">
    <property type="entry name" value="LytTR_DNA-bd_dom"/>
</dbReference>
<reference evidence="2 3" key="1">
    <citation type="submission" date="2020-08" db="EMBL/GenBank/DDBJ databases">
        <title>Genomic Encyclopedia of Type Strains, Phase IV (KMG-IV): sequencing the most valuable type-strain genomes for metagenomic binning, comparative biology and taxonomic classification.</title>
        <authorList>
            <person name="Goeker M."/>
        </authorList>
    </citation>
    <scope>NUCLEOTIDE SEQUENCE [LARGE SCALE GENOMIC DNA]</scope>
    <source>
        <strain evidence="2 3">DSM 17976</strain>
    </source>
</reference>
<dbReference type="SMART" id="SM00850">
    <property type="entry name" value="LytTR"/>
    <property type="match status" value="1"/>
</dbReference>
<accession>A0A7W5ZRY9</accession>
<dbReference type="AlphaFoldDB" id="A0A7W5ZRY9"/>